<evidence type="ECO:0000259" key="9">
    <source>
        <dbReference type="PROSITE" id="PS50113"/>
    </source>
</evidence>
<dbReference type="PANTHER" id="PTHR44757:SF2">
    <property type="entry name" value="BIOFILM ARCHITECTURE MAINTENANCE PROTEIN MBAA"/>
    <property type="match status" value="1"/>
</dbReference>
<evidence type="ECO:0000259" key="7">
    <source>
        <dbReference type="PROSITE" id="PS50110"/>
    </source>
</evidence>
<keyword evidence="6" id="KW-0812">Transmembrane</keyword>
<dbReference type="InterPro" id="IPR000700">
    <property type="entry name" value="PAS-assoc_C"/>
</dbReference>
<dbReference type="FunFam" id="3.20.20.450:FF:000001">
    <property type="entry name" value="Cyclic di-GMP phosphodiesterase yahA"/>
    <property type="match status" value="1"/>
</dbReference>
<dbReference type="GO" id="GO:0071111">
    <property type="term" value="F:cyclic-guanylate-specific phosphodiesterase activity"/>
    <property type="evidence" value="ECO:0007669"/>
    <property type="project" value="UniProtKB-EC"/>
</dbReference>
<feature type="transmembrane region" description="Helical" evidence="6">
    <location>
        <begin position="44"/>
        <end position="65"/>
    </location>
</feature>
<evidence type="ECO:0000256" key="5">
    <source>
        <dbReference type="PROSITE-ProRule" id="PRU00169"/>
    </source>
</evidence>
<dbReference type="SUPFAM" id="SSF141868">
    <property type="entry name" value="EAL domain-like"/>
    <property type="match status" value="1"/>
</dbReference>
<dbReference type="SMART" id="SM00052">
    <property type="entry name" value="EAL"/>
    <property type="match status" value="1"/>
</dbReference>
<dbReference type="EMBL" id="LAHO01000002">
    <property type="protein sequence ID" value="KKO46823.1"/>
    <property type="molecule type" value="Genomic_DNA"/>
</dbReference>
<dbReference type="PROSITE" id="PS50113">
    <property type="entry name" value="PAC"/>
    <property type="match status" value="1"/>
</dbReference>
<feature type="transmembrane region" description="Helical" evidence="6">
    <location>
        <begin position="210"/>
        <end position="229"/>
    </location>
</feature>
<dbReference type="GO" id="GO:0071732">
    <property type="term" value="P:cellular response to nitric oxide"/>
    <property type="evidence" value="ECO:0007669"/>
    <property type="project" value="UniProtKB-ARBA"/>
</dbReference>
<feature type="transmembrane region" description="Helical" evidence="6">
    <location>
        <begin position="12"/>
        <end position="38"/>
    </location>
</feature>
<dbReference type="SMART" id="SM00091">
    <property type="entry name" value="PAS"/>
    <property type="match status" value="2"/>
</dbReference>
<dbReference type="Pfam" id="PF00563">
    <property type="entry name" value="EAL"/>
    <property type="match status" value="1"/>
</dbReference>
<evidence type="ECO:0000256" key="2">
    <source>
        <dbReference type="ARBA" id="ARBA00012282"/>
    </source>
</evidence>
<evidence type="ECO:0000256" key="1">
    <source>
        <dbReference type="ARBA" id="ARBA00001946"/>
    </source>
</evidence>
<dbReference type="SUPFAM" id="SSF52172">
    <property type="entry name" value="CheY-like"/>
    <property type="match status" value="1"/>
</dbReference>
<dbReference type="FunFam" id="3.30.70.270:FF:000001">
    <property type="entry name" value="Diguanylate cyclase domain protein"/>
    <property type="match status" value="1"/>
</dbReference>
<comment type="catalytic activity">
    <reaction evidence="4">
        <text>3',3'-c-di-GMP + H2O = 5'-phosphoguanylyl(3'-&gt;5')guanosine + H(+)</text>
        <dbReference type="Rhea" id="RHEA:24902"/>
        <dbReference type="ChEBI" id="CHEBI:15377"/>
        <dbReference type="ChEBI" id="CHEBI:15378"/>
        <dbReference type="ChEBI" id="CHEBI:58754"/>
        <dbReference type="ChEBI" id="CHEBI:58805"/>
        <dbReference type="EC" id="3.1.4.52"/>
    </reaction>
    <physiologicalReaction direction="left-to-right" evidence="4">
        <dbReference type="Rhea" id="RHEA:24903"/>
    </physiologicalReaction>
</comment>
<keyword evidence="3" id="KW-0973">c-di-GMP</keyword>
<evidence type="ECO:0000259" key="8">
    <source>
        <dbReference type="PROSITE" id="PS50112"/>
    </source>
</evidence>
<dbReference type="GO" id="GO:0006355">
    <property type="term" value="P:regulation of DNA-templated transcription"/>
    <property type="evidence" value="ECO:0007669"/>
    <property type="project" value="InterPro"/>
</dbReference>
<dbReference type="Gene3D" id="3.30.450.20">
    <property type="entry name" value="PAS domain"/>
    <property type="match status" value="2"/>
</dbReference>
<feature type="domain" description="EAL" evidence="10">
    <location>
        <begin position="922"/>
        <end position="1176"/>
    </location>
</feature>
<evidence type="ECO:0000313" key="12">
    <source>
        <dbReference type="EMBL" id="KKO46823.1"/>
    </source>
</evidence>
<dbReference type="InterPro" id="IPR013767">
    <property type="entry name" value="PAS_fold"/>
</dbReference>
<proteinExistence type="predicted"/>
<feature type="transmembrane region" description="Helical" evidence="6">
    <location>
        <begin position="113"/>
        <end position="129"/>
    </location>
</feature>
<gene>
    <name evidence="12" type="ORF">WG68_02440</name>
</gene>
<protein>
    <recommendedName>
        <fullName evidence="2">cyclic-guanylate-specific phosphodiesterase</fullName>
        <ecNumber evidence="2">3.1.4.52</ecNumber>
    </recommendedName>
</protein>
<feature type="domain" description="PAS" evidence="8">
    <location>
        <begin position="620"/>
        <end position="679"/>
    </location>
</feature>
<dbReference type="InterPro" id="IPR035965">
    <property type="entry name" value="PAS-like_dom_sf"/>
</dbReference>
<dbReference type="EC" id="3.1.4.52" evidence="2"/>
<dbReference type="CDD" id="cd17569">
    <property type="entry name" value="REC_HupR-like"/>
    <property type="match status" value="1"/>
</dbReference>
<dbReference type="InterPro" id="IPR000014">
    <property type="entry name" value="PAS"/>
</dbReference>
<evidence type="ECO:0000256" key="6">
    <source>
        <dbReference type="SAM" id="Phobius"/>
    </source>
</evidence>
<evidence type="ECO:0000313" key="13">
    <source>
        <dbReference type="Proteomes" id="UP000034228"/>
    </source>
</evidence>
<dbReference type="SUPFAM" id="SSF55785">
    <property type="entry name" value="PYP-like sensor domain (PAS domain)"/>
    <property type="match status" value="2"/>
</dbReference>
<dbReference type="Pfam" id="PF00072">
    <property type="entry name" value="Response_reg"/>
    <property type="match status" value="1"/>
</dbReference>
<feature type="domain" description="Response regulatory" evidence="7">
    <location>
        <begin position="1191"/>
        <end position="1306"/>
    </location>
</feature>
<dbReference type="OrthoDB" id="8553030at2"/>
<name>A0A0M2VCH2_9GAMM</name>
<dbReference type="Proteomes" id="UP000034228">
    <property type="component" value="Unassembled WGS sequence"/>
</dbReference>
<dbReference type="SUPFAM" id="SSF55073">
    <property type="entry name" value="Nucleotide cyclase"/>
    <property type="match status" value="1"/>
</dbReference>
<dbReference type="Gene3D" id="3.20.20.450">
    <property type="entry name" value="EAL domain"/>
    <property type="match status" value="1"/>
</dbReference>
<feature type="domain" description="PAC" evidence="9">
    <location>
        <begin position="692"/>
        <end position="748"/>
    </location>
</feature>
<evidence type="ECO:0000256" key="4">
    <source>
        <dbReference type="ARBA" id="ARBA00051114"/>
    </source>
</evidence>
<feature type="modified residue" description="4-aspartylphosphate" evidence="5">
    <location>
        <position position="1240"/>
    </location>
</feature>
<feature type="transmembrane region" description="Helical" evidence="6">
    <location>
        <begin position="141"/>
        <end position="165"/>
    </location>
</feature>
<dbReference type="PROSITE" id="PS50887">
    <property type="entry name" value="GGDEF"/>
    <property type="match status" value="1"/>
</dbReference>
<keyword evidence="5" id="KW-0597">Phosphoprotein</keyword>
<dbReference type="RefSeq" id="WP_046556070.1">
    <property type="nucleotide sequence ID" value="NZ_LAHO01000002.1"/>
</dbReference>
<dbReference type="Pfam" id="PF00990">
    <property type="entry name" value="GGDEF"/>
    <property type="match status" value="1"/>
</dbReference>
<dbReference type="CDD" id="cd00130">
    <property type="entry name" value="PAS"/>
    <property type="match status" value="2"/>
</dbReference>
<keyword evidence="6" id="KW-0472">Membrane</keyword>
<dbReference type="STRING" id="336831.WG68_02440"/>
<dbReference type="PROSITE" id="PS50110">
    <property type="entry name" value="RESPONSE_REGULATORY"/>
    <property type="match status" value="1"/>
</dbReference>
<dbReference type="NCBIfam" id="TIGR00229">
    <property type="entry name" value="sensory_box"/>
    <property type="match status" value="2"/>
</dbReference>
<comment type="cofactor">
    <cofactor evidence="1">
        <name>Mg(2+)</name>
        <dbReference type="ChEBI" id="CHEBI:18420"/>
    </cofactor>
</comment>
<dbReference type="PATRIC" id="fig|336831.14.peg.3647"/>
<keyword evidence="13" id="KW-1185">Reference proteome</keyword>
<dbReference type="InterPro" id="IPR035919">
    <property type="entry name" value="EAL_sf"/>
</dbReference>
<dbReference type="Pfam" id="PF13426">
    <property type="entry name" value="PAS_9"/>
    <property type="match status" value="1"/>
</dbReference>
<dbReference type="InterPro" id="IPR052155">
    <property type="entry name" value="Biofilm_reg_signaling"/>
</dbReference>
<organism evidence="12 13">
    <name type="scientific">Arsukibacterium ikkense</name>
    <dbReference type="NCBI Taxonomy" id="336831"/>
    <lineage>
        <taxon>Bacteria</taxon>
        <taxon>Pseudomonadati</taxon>
        <taxon>Pseudomonadota</taxon>
        <taxon>Gammaproteobacteria</taxon>
        <taxon>Chromatiales</taxon>
        <taxon>Chromatiaceae</taxon>
        <taxon>Arsukibacterium</taxon>
    </lineage>
</organism>
<evidence type="ECO:0000259" key="10">
    <source>
        <dbReference type="PROSITE" id="PS50883"/>
    </source>
</evidence>
<dbReference type="InterPro" id="IPR043128">
    <property type="entry name" value="Rev_trsase/Diguanyl_cyclase"/>
</dbReference>
<dbReference type="SMART" id="SM00086">
    <property type="entry name" value="PAC"/>
    <property type="match status" value="2"/>
</dbReference>
<dbReference type="CDD" id="cd01949">
    <property type="entry name" value="GGDEF"/>
    <property type="match status" value="1"/>
</dbReference>
<dbReference type="SMART" id="SM00267">
    <property type="entry name" value="GGDEF"/>
    <property type="match status" value="1"/>
</dbReference>
<dbReference type="InterPro" id="IPR001610">
    <property type="entry name" value="PAC"/>
</dbReference>
<keyword evidence="6" id="KW-1133">Transmembrane helix</keyword>
<dbReference type="CDD" id="cd01948">
    <property type="entry name" value="EAL"/>
    <property type="match status" value="1"/>
</dbReference>
<dbReference type="InterPro" id="IPR029787">
    <property type="entry name" value="Nucleotide_cyclase"/>
</dbReference>
<feature type="domain" description="PAS" evidence="8">
    <location>
        <begin position="507"/>
        <end position="571"/>
    </location>
</feature>
<dbReference type="GO" id="GO:0000160">
    <property type="term" value="P:phosphorelay signal transduction system"/>
    <property type="evidence" value="ECO:0007669"/>
    <property type="project" value="InterPro"/>
</dbReference>
<comment type="caution">
    <text evidence="12">The sequence shown here is derived from an EMBL/GenBank/DDBJ whole genome shotgun (WGS) entry which is preliminary data.</text>
</comment>
<dbReference type="InterPro" id="IPR001633">
    <property type="entry name" value="EAL_dom"/>
</dbReference>
<dbReference type="PROSITE" id="PS50112">
    <property type="entry name" value="PAS"/>
    <property type="match status" value="2"/>
</dbReference>
<accession>A0A0M2VCH2</accession>
<dbReference type="Gene3D" id="3.30.70.270">
    <property type="match status" value="1"/>
</dbReference>
<dbReference type="InterPro" id="IPR001789">
    <property type="entry name" value="Sig_transdc_resp-reg_receiver"/>
</dbReference>
<dbReference type="PANTHER" id="PTHR44757">
    <property type="entry name" value="DIGUANYLATE CYCLASE DGCP"/>
    <property type="match status" value="1"/>
</dbReference>
<feature type="transmembrane region" description="Helical" evidence="6">
    <location>
        <begin position="72"/>
        <end position="93"/>
    </location>
</feature>
<sequence>MTSNRFRLNTLFSLSLCYSSLAIVMFAALLVLLNTVLFNDSATYRFIMLPDSALALLAAVLLLVAAITDRRYLLLIGLVVILLLAIAGLIWHLPAAVTDELSWLSGQNRLPKWQSIALLLFCVPWLGWLKAKPLSGQRVVLWLRLWANLGVIGLCLMVLLAQFPFIAEAFYSSSLAASAYMALYLIMLAIASICLTHIKRRTTTQHMPTHGWWLVGFIALGSVLLWFNFASQLQAEVRQTAHGLADRLQHSIAQAISEQQGLMYRLAERITAADTVLSSNYFDVEFNSYFRDYPYIDYLAVVGQDGVVLHAKAQNQTKLTWFNQYLQLQAVKFGVPQTLSQQPKLSLYYDSSIDHAFIIVGLPAANQAGVSQLVASVDTADALAELLFNVAPVGYFVRVEHPEQQRILYDSVISEPFTSKAGTYQLSLMAELHWRLKVFTNLQTQSRGTLATAEVSLLAGWLATVLAMLSQVLYQQSQRHRIRLLATNDKLRHNISELQRLQLQQQQIMNNSADMICVFDSKGRFVEISASCQHILGYRADELVGKAYIDFVHPDDKAISEKEASQIVDVGKLARGFRNRYIRKDGQVVHLMWNGNYVPSQGLMYLIARNFNDIVKAEQELRLFKRAVDATSNGVIIADLTKPDQPVSYVNAAFEKLTGYSAAEIIGQNCRVLQGAEPDYVAVNQMRHAIANRLECSVILKNYRKDKSLFWNQLFLAPVPDDSGQISHYIGIQTDMTGQKRYEQELAYNASHDLLTGLPNRALLEDRLTQSYQISQRNQQKVAILFIDLDGFKIINDSLGHLSGDEVLKLSCQRIGSCIRPGDTLARVGGDEFVLMLTDLRSVDEIPAVTERILAEVAKPMLISGQELHITASIGVSVSDNELTEPMHLVQQADLAMYRAKQLGRNNFQWYSSELELSSGKQLNLRVQLKKAIANEEFELYYQPQIDAISGDVVGVEALLRWLHPELGFISPEEFIPLAESTGEIVPLSNWVLSTASQYNQSLIERGIACVVMAVNVSSIQFGRANFVEHLQNTIVANDLDPRWFEIELTESLLFDNTEQVILKLQQLRALGVKISIDDFGTGYSSLSYLKRLPIDKLKIDRSFIRDIVSDKRDAAISKAIISLAHHLDIKVIAEGVENEAQAALLRKSLCDEFQGFYFAKPMPAAKLEQYLQNYQQNRLIRPEQVSGSKIILLVDDEDNILSALSRVLRREGYQILSCTSAMQAFEILALHQVQVIVSDQRMPGMSGTEFLSQVKDMYPDTIRMVLSGYTDLKSVTEAINKGAIYKFMTKPWQDDELRREIKKAFLQHQQQVNAKAENL</sequence>
<dbReference type="SMART" id="SM00448">
    <property type="entry name" value="REC"/>
    <property type="match status" value="1"/>
</dbReference>
<dbReference type="InterPro" id="IPR000160">
    <property type="entry name" value="GGDEF_dom"/>
</dbReference>
<dbReference type="Gene3D" id="3.40.50.2300">
    <property type="match status" value="1"/>
</dbReference>
<dbReference type="Pfam" id="PF00989">
    <property type="entry name" value="PAS"/>
    <property type="match status" value="1"/>
</dbReference>
<evidence type="ECO:0000256" key="3">
    <source>
        <dbReference type="ARBA" id="ARBA00022636"/>
    </source>
</evidence>
<dbReference type="PROSITE" id="PS50883">
    <property type="entry name" value="EAL"/>
    <property type="match status" value="1"/>
</dbReference>
<feature type="domain" description="GGDEF" evidence="11">
    <location>
        <begin position="780"/>
        <end position="913"/>
    </location>
</feature>
<feature type="transmembrane region" description="Helical" evidence="6">
    <location>
        <begin position="177"/>
        <end position="198"/>
    </location>
</feature>
<reference evidence="12 13" key="1">
    <citation type="submission" date="2015-03" db="EMBL/GenBank/DDBJ databases">
        <title>Draft genome sequences of two protease-producing strains of Arsukibacterium isolated from two cold and alkaline environments.</title>
        <authorList>
            <person name="Lylloff J.E."/>
            <person name="Skov L.B."/>
            <person name="Jepsen M."/>
            <person name="Hallin P.F."/>
            <person name="Sorensen S.J."/>
            <person name="Stougaard P."/>
            <person name="Glaring M.A."/>
        </authorList>
    </citation>
    <scope>NUCLEOTIDE SEQUENCE [LARGE SCALE GENOMIC DNA]</scope>
    <source>
        <strain evidence="12 13">GCM72</strain>
    </source>
</reference>
<dbReference type="InterPro" id="IPR011006">
    <property type="entry name" value="CheY-like_superfamily"/>
</dbReference>
<evidence type="ECO:0000259" key="11">
    <source>
        <dbReference type="PROSITE" id="PS50887"/>
    </source>
</evidence>
<dbReference type="NCBIfam" id="TIGR00254">
    <property type="entry name" value="GGDEF"/>
    <property type="match status" value="1"/>
</dbReference>